<dbReference type="RefSeq" id="WP_377905401.1">
    <property type="nucleotide sequence ID" value="NZ_JBHRZS010000007.1"/>
</dbReference>
<evidence type="ECO:0000313" key="3">
    <source>
        <dbReference type="Proteomes" id="UP001595805"/>
    </source>
</evidence>
<dbReference type="Gene3D" id="3.30.450.20">
    <property type="entry name" value="PAS domain"/>
    <property type="match status" value="1"/>
</dbReference>
<protein>
    <recommendedName>
        <fullName evidence="1">PAS domain-containing protein</fullName>
    </recommendedName>
</protein>
<accession>A0ABV8ARH3</accession>
<feature type="domain" description="PAS" evidence="1">
    <location>
        <begin position="16"/>
        <end position="48"/>
    </location>
</feature>
<dbReference type="SUPFAM" id="SSF55785">
    <property type="entry name" value="PYP-like sensor domain (PAS domain)"/>
    <property type="match status" value="1"/>
</dbReference>
<dbReference type="InterPro" id="IPR000014">
    <property type="entry name" value="PAS"/>
</dbReference>
<evidence type="ECO:0000259" key="1">
    <source>
        <dbReference type="PROSITE" id="PS50112"/>
    </source>
</evidence>
<keyword evidence="3" id="KW-1185">Reference proteome</keyword>
<dbReference type="CDD" id="cd00130">
    <property type="entry name" value="PAS"/>
    <property type="match status" value="1"/>
</dbReference>
<dbReference type="PROSITE" id="PS50112">
    <property type="entry name" value="PAS"/>
    <property type="match status" value="1"/>
</dbReference>
<comment type="caution">
    <text evidence="2">The sequence shown here is derived from an EMBL/GenBank/DDBJ whole genome shotgun (WGS) entry which is preliminary data.</text>
</comment>
<gene>
    <name evidence="2" type="ORF">ACFOSV_08485</name>
</gene>
<dbReference type="Proteomes" id="UP001595805">
    <property type="component" value="Unassembled WGS sequence"/>
</dbReference>
<evidence type="ECO:0000313" key="2">
    <source>
        <dbReference type="EMBL" id="MFC3880210.1"/>
    </source>
</evidence>
<proteinExistence type="predicted"/>
<sequence length="131" mass="14676">MAVQPIELILARQFGDSMSLPVFLVDPEGNLLYYNEPAENILGVRFSETGAMSQDEWTTMFKPKDEQGNVLSAHDLPLVKTLTDHMPAHGSFFIESFKGESHLIHVTSIPVEGRPKRFLGAMALFWNSMPL</sequence>
<dbReference type="EMBL" id="JBHRZS010000007">
    <property type="protein sequence ID" value="MFC3880210.1"/>
    <property type="molecule type" value="Genomic_DNA"/>
</dbReference>
<reference evidence="3" key="1">
    <citation type="journal article" date="2019" name="Int. J. Syst. Evol. Microbiol.">
        <title>The Global Catalogue of Microorganisms (GCM) 10K type strain sequencing project: providing services to taxonomists for standard genome sequencing and annotation.</title>
        <authorList>
            <consortium name="The Broad Institute Genomics Platform"/>
            <consortium name="The Broad Institute Genome Sequencing Center for Infectious Disease"/>
            <person name="Wu L."/>
            <person name="Ma J."/>
        </authorList>
    </citation>
    <scope>NUCLEOTIDE SEQUENCE [LARGE SCALE GENOMIC DNA]</scope>
    <source>
        <strain evidence="3">CCUG 60523</strain>
    </source>
</reference>
<name>A0ABV8ARH3_9BACT</name>
<dbReference type="InterPro" id="IPR035965">
    <property type="entry name" value="PAS-like_dom_sf"/>
</dbReference>
<organism evidence="2 3">
    <name type="scientific">Algoriphagus namhaensis</name>
    <dbReference type="NCBI Taxonomy" id="915353"/>
    <lineage>
        <taxon>Bacteria</taxon>
        <taxon>Pseudomonadati</taxon>
        <taxon>Bacteroidota</taxon>
        <taxon>Cytophagia</taxon>
        <taxon>Cytophagales</taxon>
        <taxon>Cyclobacteriaceae</taxon>
        <taxon>Algoriphagus</taxon>
    </lineage>
</organism>